<name>A0A918XLP1_9GAMM</name>
<evidence type="ECO:0000256" key="1">
    <source>
        <dbReference type="SAM" id="Coils"/>
    </source>
</evidence>
<gene>
    <name evidence="3" type="ORF">GCM10007053_25310</name>
</gene>
<reference evidence="3" key="2">
    <citation type="submission" date="2020-09" db="EMBL/GenBank/DDBJ databases">
        <authorList>
            <person name="Sun Q."/>
            <person name="Kim S."/>
        </authorList>
    </citation>
    <scope>NUCLEOTIDE SEQUENCE</scope>
    <source>
        <strain evidence="3">KCTC 23430</strain>
    </source>
</reference>
<feature type="region of interest" description="Disordered" evidence="2">
    <location>
        <begin position="1"/>
        <end position="59"/>
    </location>
</feature>
<evidence type="ECO:0000256" key="2">
    <source>
        <dbReference type="SAM" id="MobiDB-lite"/>
    </source>
</evidence>
<dbReference type="EMBL" id="BMYM01000002">
    <property type="protein sequence ID" value="GHD36656.1"/>
    <property type="molecule type" value="Genomic_DNA"/>
</dbReference>
<keyword evidence="4" id="KW-1185">Reference proteome</keyword>
<reference evidence="3" key="1">
    <citation type="journal article" date="2014" name="Int. J. Syst. Evol. Microbiol.">
        <title>Complete genome sequence of Corynebacterium casei LMG S-19264T (=DSM 44701T), isolated from a smear-ripened cheese.</title>
        <authorList>
            <consortium name="US DOE Joint Genome Institute (JGI-PGF)"/>
            <person name="Walter F."/>
            <person name="Albersmeier A."/>
            <person name="Kalinowski J."/>
            <person name="Ruckert C."/>
        </authorList>
    </citation>
    <scope>NUCLEOTIDE SEQUENCE</scope>
    <source>
        <strain evidence="3">KCTC 23430</strain>
    </source>
</reference>
<evidence type="ECO:0000313" key="3">
    <source>
        <dbReference type="EMBL" id="GHD36656.1"/>
    </source>
</evidence>
<dbReference type="Proteomes" id="UP000644693">
    <property type="component" value="Unassembled WGS sequence"/>
</dbReference>
<evidence type="ECO:0000313" key="4">
    <source>
        <dbReference type="Proteomes" id="UP000644693"/>
    </source>
</evidence>
<sequence length="174" mass="19510">MAEETKATAKKAPAKKTAAKKTAAKKTARKTTVRKTAARKTTARKTTARKAAPKQNAAVKQAEEFGVQAREAGRNAFLASLGFYGKAYDQLQEQFSNLQDELTARRKKADKVYQDLIKRGKKVEKDAKSAINDIELPKVELDNLTDRKELDKQLKKAKARFEDLREQVNFRNAA</sequence>
<keyword evidence="1" id="KW-0175">Coiled coil</keyword>
<protein>
    <submittedName>
        <fullName evidence="3">Uncharacterized protein</fullName>
    </submittedName>
</protein>
<accession>A0A918XLP1</accession>
<proteinExistence type="predicted"/>
<feature type="coiled-coil region" evidence="1">
    <location>
        <begin position="147"/>
        <end position="174"/>
    </location>
</feature>
<dbReference type="RefSeq" id="WP_189478144.1">
    <property type="nucleotide sequence ID" value="NZ_BMYM01000002.1"/>
</dbReference>
<organism evidence="3 4">
    <name type="scientific">Parahalioglobus pacificus</name>
    <dbReference type="NCBI Taxonomy" id="930806"/>
    <lineage>
        <taxon>Bacteria</taxon>
        <taxon>Pseudomonadati</taxon>
        <taxon>Pseudomonadota</taxon>
        <taxon>Gammaproteobacteria</taxon>
        <taxon>Cellvibrionales</taxon>
        <taxon>Halieaceae</taxon>
        <taxon>Parahalioglobus</taxon>
    </lineage>
</organism>
<comment type="caution">
    <text evidence="3">The sequence shown here is derived from an EMBL/GenBank/DDBJ whole genome shotgun (WGS) entry which is preliminary data.</text>
</comment>
<feature type="compositionally biased region" description="Basic residues" evidence="2">
    <location>
        <begin position="8"/>
        <end position="52"/>
    </location>
</feature>
<dbReference type="AlphaFoldDB" id="A0A918XLP1"/>